<evidence type="ECO:0000313" key="3">
    <source>
        <dbReference type="EMBL" id="GAA3731793.1"/>
    </source>
</evidence>
<dbReference type="Pfam" id="PF01575">
    <property type="entry name" value="MaoC_dehydratas"/>
    <property type="match status" value="1"/>
</dbReference>
<proteinExistence type="inferred from homology"/>
<dbReference type="RefSeq" id="WP_345647056.1">
    <property type="nucleotide sequence ID" value="NZ_BAABEP010000019.1"/>
</dbReference>
<dbReference type="SUPFAM" id="SSF54637">
    <property type="entry name" value="Thioesterase/thiol ester dehydrase-isomerase"/>
    <property type="match status" value="1"/>
</dbReference>
<sequence length="152" mass="17035">MPGWTTYERFFEEYEVGETDPERAKTIDQADVNVFAGLTLDFHPAHTDETFARERYGGRLVHGVLTFALVTGLCVEYNLRAISYGYERLRFPRPVYAGDTVRATATVVAVEPHARNPAIGLVTKEYTGRNQDGAVVMACRHLLAVDRREALA</sequence>
<keyword evidence="4" id="KW-1185">Reference proteome</keyword>
<dbReference type="PANTHER" id="PTHR43664:SF1">
    <property type="entry name" value="BETA-METHYLMALYL-COA DEHYDRATASE"/>
    <property type="match status" value="1"/>
</dbReference>
<comment type="caution">
    <text evidence="3">The sequence shown here is derived from an EMBL/GenBank/DDBJ whole genome shotgun (WGS) entry which is preliminary data.</text>
</comment>
<gene>
    <name evidence="3" type="ORF">GCM10023082_31790</name>
</gene>
<dbReference type="EMBL" id="BAABEP010000019">
    <property type="protein sequence ID" value="GAA3731793.1"/>
    <property type="molecule type" value="Genomic_DNA"/>
</dbReference>
<dbReference type="PANTHER" id="PTHR43664">
    <property type="entry name" value="MONOAMINE OXIDASE-RELATED"/>
    <property type="match status" value="1"/>
</dbReference>
<dbReference type="InterPro" id="IPR002539">
    <property type="entry name" value="MaoC-like_dom"/>
</dbReference>
<accession>A0ABP7F5K2</accession>
<dbReference type="InterPro" id="IPR052342">
    <property type="entry name" value="MCH/BMMD"/>
</dbReference>
<evidence type="ECO:0000313" key="4">
    <source>
        <dbReference type="Proteomes" id="UP001499884"/>
    </source>
</evidence>
<organism evidence="3 4">
    <name type="scientific">Streptomyces tremellae</name>
    <dbReference type="NCBI Taxonomy" id="1124239"/>
    <lineage>
        <taxon>Bacteria</taxon>
        <taxon>Bacillati</taxon>
        <taxon>Actinomycetota</taxon>
        <taxon>Actinomycetes</taxon>
        <taxon>Kitasatosporales</taxon>
        <taxon>Streptomycetaceae</taxon>
        <taxon>Streptomyces</taxon>
    </lineage>
</organism>
<name>A0ABP7F5K2_9ACTN</name>
<feature type="domain" description="MaoC-like" evidence="2">
    <location>
        <begin position="20"/>
        <end position="116"/>
    </location>
</feature>
<dbReference type="Gene3D" id="3.10.129.10">
    <property type="entry name" value="Hotdog Thioesterase"/>
    <property type="match status" value="1"/>
</dbReference>
<dbReference type="Proteomes" id="UP001499884">
    <property type="component" value="Unassembled WGS sequence"/>
</dbReference>
<evidence type="ECO:0000256" key="1">
    <source>
        <dbReference type="ARBA" id="ARBA00005254"/>
    </source>
</evidence>
<comment type="similarity">
    <text evidence="1">Belongs to the enoyl-CoA hydratase/isomerase family.</text>
</comment>
<evidence type="ECO:0000259" key="2">
    <source>
        <dbReference type="Pfam" id="PF01575"/>
    </source>
</evidence>
<dbReference type="InterPro" id="IPR029069">
    <property type="entry name" value="HotDog_dom_sf"/>
</dbReference>
<dbReference type="CDD" id="cd03451">
    <property type="entry name" value="FkbR2"/>
    <property type="match status" value="1"/>
</dbReference>
<reference evidence="4" key="1">
    <citation type="journal article" date="2019" name="Int. J. Syst. Evol. Microbiol.">
        <title>The Global Catalogue of Microorganisms (GCM) 10K type strain sequencing project: providing services to taxonomists for standard genome sequencing and annotation.</title>
        <authorList>
            <consortium name="The Broad Institute Genomics Platform"/>
            <consortium name="The Broad Institute Genome Sequencing Center for Infectious Disease"/>
            <person name="Wu L."/>
            <person name="Ma J."/>
        </authorList>
    </citation>
    <scope>NUCLEOTIDE SEQUENCE [LARGE SCALE GENOMIC DNA]</scope>
    <source>
        <strain evidence="4">JCM 30846</strain>
    </source>
</reference>
<protein>
    <submittedName>
        <fullName evidence="3">MaoC/PaaZ C-terminal domain-containing protein</fullName>
    </submittedName>
</protein>